<protein>
    <submittedName>
        <fullName evidence="1">Uncharacterized protein</fullName>
    </submittedName>
</protein>
<reference evidence="1" key="1">
    <citation type="journal article" date="2021" name="Proc. Natl. Acad. Sci. U.S.A.">
        <title>A Catalog of Tens of Thousands of Viruses from Human Metagenomes Reveals Hidden Associations with Chronic Diseases.</title>
        <authorList>
            <person name="Tisza M.J."/>
            <person name="Buck C.B."/>
        </authorList>
    </citation>
    <scope>NUCLEOTIDE SEQUENCE</scope>
    <source>
        <strain evidence="1">Ctmwf23</strain>
    </source>
</reference>
<organism evidence="1">
    <name type="scientific">Siphoviridae sp. ctmwf23</name>
    <dbReference type="NCBI Taxonomy" id="2827935"/>
    <lineage>
        <taxon>Viruses</taxon>
        <taxon>Duplodnaviria</taxon>
        <taxon>Heunggongvirae</taxon>
        <taxon>Uroviricota</taxon>
        <taxon>Caudoviricetes</taxon>
    </lineage>
</organism>
<name>A0A8S5T7Q1_9CAUD</name>
<proteinExistence type="predicted"/>
<accession>A0A8S5T7Q1</accession>
<dbReference type="EMBL" id="BK032763">
    <property type="protein sequence ID" value="DAF59144.1"/>
    <property type="molecule type" value="Genomic_DNA"/>
</dbReference>
<evidence type="ECO:0000313" key="1">
    <source>
        <dbReference type="EMBL" id="DAF59144.1"/>
    </source>
</evidence>
<sequence length="74" mass="8042">MSAIAGRIPLPLGCISLSSACSLAFGYSYPVACGRLFALSSVRQRARGAGRSRRGYPLRWEATAYHVVPWRVPC</sequence>
<dbReference type="PROSITE" id="PS51257">
    <property type="entry name" value="PROKAR_LIPOPROTEIN"/>
    <property type="match status" value="1"/>
</dbReference>